<feature type="transmembrane region" description="Helical" evidence="2">
    <location>
        <begin position="38"/>
        <end position="58"/>
    </location>
</feature>
<accession>A0A1E1LS30</accession>
<dbReference type="Proteomes" id="UP000178129">
    <property type="component" value="Unassembled WGS sequence"/>
</dbReference>
<dbReference type="PANTHER" id="PTHR33365">
    <property type="entry name" value="YALI0B05434P"/>
    <property type="match status" value="1"/>
</dbReference>
<reference evidence="4" key="1">
    <citation type="submission" date="2016-03" db="EMBL/GenBank/DDBJ databases">
        <authorList>
            <person name="Ploux O."/>
        </authorList>
    </citation>
    <scope>NUCLEOTIDE SEQUENCE [LARGE SCALE GENOMIC DNA]</scope>
    <source>
        <strain evidence="4">UK7</strain>
    </source>
</reference>
<dbReference type="GO" id="GO:0043386">
    <property type="term" value="P:mycotoxin biosynthetic process"/>
    <property type="evidence" value="ECO:0007669"/>
    <property type="project" value="InterPro"/>
</dbReference>
<comment type="caution">
    <text evidence="3">The sequence shown here is derived from an EMBL/GenBank/DDBJ whole genome shotgun (WGS) entry which is preliminary data.</text>
</comment>
<keyword evidence="4" id="KW-1185">Reference proteome</keyword>
<dbReference type="Pfam" id="PF11807">
    <property type="entry name" value="UstYa"/>
    <property type="match status" value="1"/>
</dbReference>
<dbReference type="AlphaFoldDB" id="A0A1E1LS30"/>
<comment type="similarity">
    <text evidence="1">Belongs to the ustYa family.</text>
</comment>
<dbReference type="PANTHER" id="PTHR33365:SF6">
    <property type="entry name" value="OXIDASE USTYA"/>
    <property type="match status" value="1"/>
</dbReference>
<name>A0A1E1LS30_9HELO</name>
<evidence type="ECO:0000256" key="1">
    <source>
        <dbReference type="ARBA" id="ARBA00035112"/>
    </source>
</evidence>
<evidence type="ECO:0000313" key="4">
    <source>
        <dbReference type="Proteomes" id="UP000178129"/>
    </source>
</evidence>
<organism evidence="3 4">
    <name type="scientific">Rhynchosporium graminicola</name>
    <dbReference type="NCBI Taxonomy" id="2792576"/>
    <lineage>
        <taxon>Eukaryota</taxon>
        <taxon>Fungi</taxon>
        <taxon>Dikarya</taxon>
        <taxon>Ascomycota</taxon>
        <taxon>Pezizomycotina</taxon>
        <taxon>Leotiomycetes</taxon>
        <taxon>Helotiales</taxon>
        <taxon>Ploettnerulaceae</taxon>
        <taxon>Rhynchosporium</taxon>
    </lineage>
</organism>
<proteinExistence type="inferred from homology"/>
<gene>
    <name evidence="3" type="ORF">RCO7_10932</name>
</gene>
<dbReference type="STRING" id="914237.A0A1E1LS30"/>
<sequence length="330" mass="37962">MTQKQAMMSPDKYFYTAAHTQEHEISEGETNKTVRKNVFIKAFVILELIHIIIFLAFYSSSHAFWQPAKSENNLEKYFDLYEYNSVREFFGDWKKMRLNDESEKLLGQIEETDGVVAIDTQWALSHGYATTFIHPYDNSKGIYQIDMFHSMHCIHRIRNKLTSDASLQEWPRNDEHTLHCLDYLREQLMCNADLTLEGTDDLLHFNKTSGHICRDKDAIMLWAKVHHWEGHHFAYNPLHVRSWSAALATGIIVACKQSIGDSDAIDSSRSWAAEPPSRTTLSCLNRSTRMIPPGASIVPRMDKDTKIPTRTRVIGHDFADQIVGETKVPT</sequence>
<evidence type="ECO:0000256" key="2">
    <source>
        <dbReference type="SAM" id="Phobius"/>
    </source>
</evidence>
<protein>
    <submittedName>
        <fullName evidence="3">Uncharacterized protein</fullName>
    </submittedName>
</protein>
<dbReference type="InParanoid" id="A0A1E1LS30"/>
<keyword evidence="2" id="KW-0472">Membrane</keyword>
<keyword evidence="2" id="KW-0812">Transmembrane</keyword>
<keyword evidence="2" id="KW-1133">Transmembrane helix</keyword>
<dbReference type="EMBL" id="FJUW01000075">
    <property type="protein sequence ID" value="CZT12679.1"/>
    <property type="molecule type" value="Genomic_DNA"/>
</dbReference>
<evidence type="ECO:0000313" key="3">
    <source>
        <dbReference type="EMBL" id="CZT12679.1"/>
    </source>
</evidence>
<dbReference type="InterPro" id="IPR021765">
    <property type="entry name" value="UstYa-like"/>
</dbReference>